<dbReference type="STRING" id="880526.GCA_000427365_00204"/>
<proteinExistence type="predicted"/>
<reference evidence="1 2" key="1">
    <citation type="submission" date="2018-06" db="EMBL/GenBank/DDBJ databases">
        <authorList>
            <consortium name="Pathogen Informatics"/>
            <person name="Doyle S."/>
        </authorList>
    </citation>
    <scope>NUCLEOTIDE SEQUENCE [LARGE SCALE GENOMIC DNA]</scope>
    <source>
        <strain evidence="1 2">NCTC11190</strain>
    </source>
</reference>
<gene>
    <name evidence="1" type="ORF">NCTC11190_01241</name>
</gene>
<dbReference type="EMBL" id="UGVL01000001">
    <property type="protein sequence ID" value="SUE34024.1"/>
    <property type="molecule type" value="Genomic_DNA"/>
</dbReference>
<protein>
    <submittedName>
        <fullName evidence="1">Uncharacterized protein</fullName>
    </submittedName>
</protein>
<dbReference type="Proteomes" id="UP000255233">
    <property type="component" value="Unassembled WGS sequence"/>
</dbReference>
<dbReference type="AlphaFoldDB" id="A0A379MQN6"/>
<evidence type="ECO:0000313" key="1">
    <source>
        <dbReference type="EMBL" id="SUE34024.1"/>
    </source>
</evidence>
<accession>A0A379MQN6</accession>
<name>A0A379MQN6_9BACT</name>
<evidence type="ECO:0000313" key="2">
    <source>
        <dbReference type="Proteomes" id="UP000255233"/>
    </source>
</evidence>
<keyword evidence="2" id="KW-1185">Reference proteome</keyword>
<sequence length="105" mass="12386">MYGKNNYILQQTKREPTKNLAELRNHILGEIAKDPEHAMTKTRLEKIIYSFHPPRSLTLSRRVRSRESLTDYIARYTHEMKNGTRLNTHKLRYGASTLKNYTIPV</sequence>
<organism evidence="1 2">
    <name type="scientific">Rikenella microfusus</name>
    <dbReference type="NCBI Taxonomy" id="28139"/>
    <lineage>
        <taxon>Bacteria</taxon>
        <taxon>Pseudomonadati</taxon>
        <taxon>Bacteroidota</taxon>
        <taxon>Bacteroidia</taxon>
        <taxon>Bacteroidales</taxon>
        <taxon>Rikenellaceae</taxon>
        <taxon>Rikenella</taxon>
    </lineage>
</organism>